<reference evidence="1" key="1">
    <citation type="submission" date="2023-07" db="EMBL/GenBank/DDBJ databases">
        <authorList>
            <consortium name="CYATHOMIX"/>
        </authorList>
    </citation>
    <scope>NUCLEOTIDE SEQUENCE</scope>
    <source>
        <strain evidence="1">N/A</strain>
    </source>
</reference>
<accession>A0AA36M701</accession>
<evidence type="ECO:0000313" key="2">
    <source>
        <dbReference type="Proteomes" id="UP001176961"/>
    </source>
</evidence>
<dbReference type="Proteomes" id="UP001176961">
    <property type="component" value="Unassembled WGS sequence"/>
</dbReference>
<gene>
    <name evidence="1" type="ORF">CYNAS_LOCUS11135</name>
</gene>
<name>A0AA36M701_CYLNA</name>
<keyword evidence="2" id="KW-1185">Reference proteome</keyword>
<evidence type="ECO:0000313" key="1">
    <source>
        <dbReference type="EMBL" id="CAJ0599152.1"/>
    </source>
</evidence>
<organism evidence="1 2">
    <name type="scientific">Cylicocyclus nassatus</name>
    <name type="common">Nematode worm</name>
    <dbReference type="NCBI Taxonomy" id="53992"/>
    <lineage>
        <taxon>Eukaryota</taxon>
        <taxon>Metazoa</taxon>
        <taxon>Ecdysozoa</taxon>
        <taxon>Nematoda</taxon>
        <taxon>Chromadorea</taxon>
        <taxon>Rhabditida</taxon>
        <taxon>Rhabditina</taxon>
        <taxon>Rhabditomorpha</taxon>
        <taxon>Strongyloidea</taxon>
        <taxon>Strongylidae</taxon>
        <taxon>Cylicocyclus</taxon>
    </lineage>
</organism>
<comment type="caution">
    <text evidence="1">The sequence shown here is derived from an EMBL/GenBank/DDBJ whole genome shotgun (WGS) entry which is preliminary data.</text>
</comment>
<dbReference type="AlphaFoldDB" id="A0AA36M701"/>
<dbReference type="EMBL" id="CATQJL010000223">
    <property type="protein sequence ID" value="CAJ0599152.1"/>
    <property type="molecule type" value="Genomic_DNA"/>
</dbReference>
<proteinExistence type="predicted"/>
<sequence length="75" mass="8421">MNLSLLLLPLGFCGVYGGLCISRPKEEEYWMCAPRIETCLKISNPRSLGVKHYTERSICEGKCKSRVASSIELQI</sequence>
<protein>
    <submittedName>
        <fullName evidence="1">Uncharacterized protein</fullName>
    </submittedName>
</protein>